<evidence type="ECO:0000313" key="11">
    <source>
        <dbReference type="Proteomes" id="UP001223420"/>
    </source>
</evidence>
<comment type="similarity">
    <text evidence="2">Belongs to the glycosyltransferase 41 family. O-GlcNAc transferase subfamily.</text>
</comment>
<organism evidence="10 11">
    <name type="scientific">Methylobacterium brachiatum</name>
    <dbReference type="NCBI Taxonomy" id="269660"/>
    <lineage>
        <taxon>Bacteria</taxon>
        <taxon>Pseudomonadati</taxon>
        <taxon>Pseudomonadota</taxon>
        <taxon>Alphaproteobacteria</taxon>
        <taxon>Hyphomicrobiales</taxon>
        <taxon>Methylobacteriaceae</taxon>
        <taxon>Methylobacterium</taxon>
    </lineage>
</organism>
<name>A0AAJ1TQQ2_9HYPH</name>
<keyword evidence="5 10" id="KW-0808">Transferase</keyword>
<dbReference type="Gene3D" id="3.40.50.11380">
    <property type="match status" value="1"/>
</dbReference>
<evidence type="ECO:0000256" key="8">
    <source>
        <dbReference type="PROSITE-ProRule" id="PRU00339"/>
    </source>
</evidence>
<dbReference type="Pfam" id="PF13844">
    <property type="entry name" value="Glyco_transf_41"/>
    <property type="match status" value="2"/>
</dbReference>
<dbReference type="Gene3D" id="3.40.50.2000">
    <property type="entry name" value="Glycogen Phosphorylase B"/>
    <property type="match status" value="1"/>
</dbReference>
<dbReference type="PANTHER" id="PTHR44835:SF1">
    <property type="entry name" value="PROTEIN O-GLCNAC TRANSFERASE"/>
    <property type="match status" value="1"/>
</dbReference>
<evidence type="ECO:0000256" key="4">
    <source>
        <dbReference type="ARBA" id="ARBA00022676"/>
    </source>
</evidence>
<dbReference type="Pfam" id="PF13414">
    <property type="entry name" value="TPR_11"/>
    <property type="match status" value="1"/>
</dbReference>
<dbReference type="GO" id="GO:0097363">
    <property type="term" value="F:protein O-acetylglucosaminyltransferase activity"/>
    <property type="evidence" value="ECO:0007669"/>
    <property type="project" value="UniProtKB-EC"/>
</dbReference>
<proteinExistence type="inferred from homology"/>
<protein>
    <recommendedName>
        <fullName evidence="3">protein O-GlcNAc transferase</fullName>
        <ecNumber evidence="3">2.4.1.255</ecNumber>
    </recommendedName>
</protein>
<comment type="caution">
    <text evidence="10">The sequence shown here is derived from an EMBL/GenBank/DDBJ whole genome shotgun (WGS) entry which is preliminary data.</text>
</comment>
<evidence type="ECO:0000256" key="1">
    <source>
        <dbReference type="ARBA" id="ARBA00004922"/>
    </source>
</evidence>
<feature type="domain" description="O-GlcNAc transferase C-terminal" evidence="9">
    <location>
        <begin position="345"/>
        <end position="492"/>
    </location>
</feature>
<dbReference type="PROSITE" id="PS50293">
    <property type="entry name" value="TPR_REGION"/>
    <property type="match status" value="1"/>
</dbReference>
<dbReference type="Pfam" id="PF13432">
    <property type="entry name" value="TPR_16"/>
    <property type="match status" value="2"/>
</dbReference>
<dbReference type="EC" id="2.4.1.255" evidence="3"/>
<dbReference type="InterPro" id="IPR011990">
    <property type="entry name" value="TPR-like_helical_dom_sf"/>
</dbReference>
<dbReference type="AlphaFoldDB" id="A0AAJ1TQQ2"/>
<evidence type="ECO:0000256" key="3">
    <source>
        <dbReference type="ARBA" id="ARBA00011970"/>
    </source>
</evidence>
<dbReference type="PANTHER" id="PTHR44835">
    <property type="entry name" value="UDP-N-ACETYLGLUCOSAMINE--PEPTIDE N-ACETYLGLUCOSAMINYLTRANSFERASE SPINDLY-RELATED"/>
    <property type="match status" value="1"/>
</dbReference>
<evidence type="ECO:0000256" key="2">
    <source>
        <dbReference type="ARBA" id="ARBA00005386"/>
    </source>
</evidence>
<feature type="domain" description="O-GlcNAc transferase C-terminal" evidence="9">
    <location>
        <begin position="517"/>
        <end position="690"/>
    </location>
</feature>
<dbReference type="Pfam" id="PF14559">
    <property type="entry name" value="TPR_19"/>
    <property type="match status" value="1"/>
</dbReference>
<dbReference type="InterPro" id="IPR029489">
    <property type="entry name" value="OGT/SEC/SPY_C"/>
</dbReference>
<dbReference type="RefSeq" id="WP_230367108.1">
    <property type="nucleotide sequence ID" value="NZ_JAJALK010000009.1"/>
</dbReference>
<dbReference type="Proteomes" id="UP001223420">
    <property type="component" value="Unassembled WGS sequence"/>
</dbReference>
<dbReference type="PROSITE" id="PS50005">
    <property type="entry name" value="TPR"/>
    <property type="match status" value="3"/>
</dbReference>
<sequence length="713" mass="78496">MLDQYGGRASGAASGGAAMRSLAKARDHRACGRFDRAESTLRRVLGTEPNHPEAHYELGQIAARHAPEKAVTHFVTALRGAPERPNYWLALATALLAVERLPDARAILERYKAQSFGPEAQPLKAAFLESTFASAQLRYDRSEYRSAEALLDLVLFLDETHAHATYLAGVIAARTNRPELAYDLISIALYREPKNPLFFSGLSTVLTNRGDYDSAISALEKALEFDPDLAMAHANIAGVYQRRFRYGEALRHAERAIVLEPGNAGAHSNRGSALLALGRLGEAVEAFDRALGLDPSKLFVASNRLFAKLYAADIPHAEYAADALDYGRRYADPLLRRRPFANDRDPERKLRVGFVSGDLCNHALVRFFEPYLRAIDRDSMSVLAYMTHASEDAFSRRLKPLFDGWHNLANLDDDEAADRIEADAIDILVDLSGHSAGNRLLVFARKPAPVQVTWIGHPGTTGLAAIDYRLTDANTDPLGLAEPLHAERLWRLPRVSATYAGVDNLPPVRERAPFEDEGHITFGCFNRLTKVCDAVLTTWATILEAVPESRLFMVVGDIGTPEVREAVETRLTAAGLPLDRVIFQPRVNTGYHELYHRVDIALDPYPYNGGTTSFDTLSMGVPFIALSGDHAAARVAASILRVIGLPDLVADSQDAYVAIARDLALDRDRLRTIRAGLRERLHASPLMDHAGLAADVDAAFRAMWRQWLAAECA</sequence>
<comment type="pathway">
    <text evidence="1">Protein modification; protein glycosylation.</text>
</comment>
<dbReference type="EMBL" id="JAUSWL010000008">
    <property type="protein sequence ID" value="MDQ0545332.1"/>
    <property type="molecule type" value="Genomic_DNA"/>
</dbReference>
<evidence type="ECO:0000256" key="6">
    <source>
        <dbReference type="ARBA" id="ARBA00022737"/>
    </source>
</evidence>
<dbReference type="InterPro" id="IPR051939">
    <property type="entry name" value="Glycosyltr_41/O-GlcNAc_trsf"/>
</dbReference>
<keyword evidence="7 8" id="KW-0802">TPR repeat</keyword>
<reference evidence="10" key="1">
    <citation type="submission" date="2023-07" db="EMBL/GenBank/DDBJ databases">
        <title>Genomic Encyclopedia of Type Strains, Phase IV (KMG-IV): sequencing the most valuable type-strain genomes for metagenomic binning, comparative biology and taxonomic classification.</title>
        <authorList>
            <person name="Goeker M."/>
        </authorList>
    </citation>
    <scope>NUCLEOTIDE SEQUENCE</scope>
    <source>
        <strain evidence="10">DSM 19569</strain>
    </source>
</reference>
<accession>A0AAJ1TQQ2</accession>
<gene>
    <name evidence="10" type="ORF">QO001_004275</name>
</gene>
<dbReference type="SUPFAM" id="SSF48452">
    <property type="entry name" value="TPR-like"/>
    <property type="match status" value="2"/>
</dbReference>
<keyword evidence="4" id="KW-0328">Glycosyltransferase</keyword>
<dbReference type="SMART" id="SM00028">
    <property type="entry name" value="TPR"/>
    <property type="match status" value="5"/>
</dbReference>
<dbReference type="InterPro" id="IPR019734">
    <property type="entry name" value="TPR_rpt"/>
</dbReference>
<evidence type="ECO:0000259" key="9">
    <source>
        <dbReference type="Pfam" id="PF13844"/>
    </source>
</evidence>
<evidence type="ECO:0000256" key="5">
    <source>
        <dbReference type="ARBA" id="ARBA00022679"/>
    </source>
</evidence>
<keyword evidence="6" id="KW-0677">Repeat</keyword>
<feature type="repeat" description="TPR" evidence="8">
    <location>
        <begin position="196"/>
        <end position="229"/>
    </location>
</feature>
<dbReference type="Pfam" id="PF13428">
    <property type="entry name" value="TPR_14"/>
    <property type="match status" value="1"/>
</dbReference>
<feature type="repeat" description="TPR" evidence="8">
    <location>
        <begin position="264"/>
        <end position="297"/>
    </location>
</feature>
<feature type="repeat" description="TPR" evidence="8">
    <location>
        <begin position="230"/>
        <end position="263"/>
    </location>
</feature>
<evidence type="ECO:0000256" key="7">
    <source>
        <dbReference type="ARBA" id="ARBA00022803"/>
    </source>
</evidence>
<dbReference type="Gene3D" id="1.25.40.10">
    <property type="entry name" value="Tetratricopeptide repeat domain"/>
    <property type="match status" value="2"/>
</dbReference>
<evidence type="ECO:0000313" key="10">
    <source>
        <dbReference type="EMBL" id="MDQ0545332.1"/>
    </source>
</evidence>